<dbReference type="InterPro" id="IPR036777">
    <property type="entry name" value="Channel_Tsx-like_sf"/>
</dbReference>
<organism evidence="2 3">
    <name type="scientific">Klebsiella oxytoca</name>
    <dbReference type="NCBI Taxonomy" id="571"/>
    <lineage>
        <taxon>Bacteria</taxon>
        <taxon>Pseudomonadati</taxon>
        <taxon>Pseudomonadota</taxon>
        <taxon>Gammaproteobacteria</taxon>
        <taxon>Enterobacterales</taxon>
        <taxon>Enterobacteriaceae</taxon>
        <taxon>Klebsiella/Raoultella group</taxon>
        <taxon>Klebsiella</taxon>
    </lineage>
</organism>
<dbReference type="GO" id="GO:0009279">
    <property type="term" value="C:cell outer membrane"/>
    <property type="evidence" value="ECO:0007669"/>
    <property type="project" value="InterPro"/>
</dbReference>
<protein>
    <submittedName>
        <fullName evidence="2">Nucleoside-specific channel-forming protein Tsx</fullName>
    </submittedName>
</protein>
<dbReference type="Pfam" id="PF03502">
    <property type="entry name" value="Channel_Tsx"/>
    <property type="match status" value="1"/>
</dbReference>
<dbReference type="Proteomes" id="UP000247485">
    <property type="component" value="Unassembled WGS sequence"/>
</dbReference>
<evidence type="ECO:0000313" key="3">
    <source>
        <dbReference type="Proteomes" id="UP000247485"/>
    </source>
</evidence>
<comment type="caution">
    <text evidence="2">The sequence shown here is derived from an EMBL/GenBank/DDBJ whole genome shotgun (WGS) entry which is preliminary data.</text>
</comment>
<gene>
    <name evidence="2" type="ORF">DET57_102240</name>
</gene>
<dbReference type="RefSeq" id="WP_110272660.1">
    <property type="nucleotide sequence ID" value="NZ_QJJG01000002.1"/>
</dbReference>
<dbReference type="AlphaFoldDB" id="A0A318GA56"/>
<dbReference type="EMBL" id="QJJG01000002">
    <property type="protein sequence ID" value="PXW48633.1"/>
    <property type="molecule type" value="Genomic_DNA"/>
</dbReference>
<accession>A0A318GA56</accession>
<name>A0A318GA56_KLEOX</name>
<dbReference type="InterPro" id="IPR018013">
    <property type="entry name" value="Channel_Tsx-like"/>
</dbReference>
<proteinExistence type="inferred from homology"/>
<reference evidence="2 3" key="1">
    <citation type="submission" date="2018-05" db="EMBL/GenBank/DDBJ databases">
        <title>Freshwater and sediment microbial communities from various areas in North America, analyzing microbe dynamics in response to fracking.</title>
        <authorList>
            <person name="Lamendella R."/>
        </authorList>
    </citation>
    <scope>NUCLEOTIDE SEQUENCE [LARGE SCALE GENOMIC DNA]</scope>
    <source>
        <strain evidence="2 3">67</strain>
    </source>
</reference>
<dbReference type="SUPFAM" id="SSF111364">
    <property type="entry name" value="Tsx-like channel"/>
    <property type="match status" value="1"/>
</dbReference>
<comment type="similarity">
    <text evidence="1">Belongs to the nucleoside-specific channel-forming outer membrane porin (Tsx) (TC 1.B.10) family.</text>
</comment>
<evidence type="ECO:0000256" key="1">
    <source>
        <dbReference type="ARBA" id="ARBA00008728"/>
    </source>
</evidence>
<evidence type="ECO:0000313" key="2">
    <source>
        <dbReference type="EMBL" id="PXW48633.1"/>
    </source>
</evidence>
<sequence length="253" mass="28852">MENKILIRSLLSVCVLLCSVNSHSTELKRVYGKISAGYGDWNKGFVNVGRGEVWKTVADFGAVFDKGEFTSFYEMNVLNHPVEGRNHVTQFLGHYRPIDGSDFTLMMKLYMSMENKFGDELNMMYGLGYLGLNGPSGFIKPYVAVHNLSNDYNSKKYGQATGWNGYVVGWVAAHNFQAFGEKFVISNWNEFEIDRNDAYAEQQGGDFGINGAVTLAWKFMPRWTASVSYRYFRNKLGWDGYGDRMNYLIGYEF</sequence>